<sequence length="39" mass="4293">MVKHANQKNVSITFSDGQLASQTMKLIVFLQVAHFCADA</sequence>
<accession>D7UYH7</accession>
<dbReference type="EMBL" id="ACCR02000005">
    <property type="protein sequence ID" value="EFI83394.1"/>
    <property type="molecule type" value="Genomic_DNA"/>
</dbReference>
<keyword evidence="2" id="KW-1185">Reference proteome</keyword>
<dbReference type="HOGENOM" id="CLU_3312188_0_0_9"/>
<reference evidence="1" key="1">
    <citation type="submission" date="2010-06" db="EMBL/GenBank/DDBJ databases">
        <authorList>
            <person name="Muzny D."/>
            <person name="Qin X."/>
            <person name="Buhay C."/>
            <person name="Dugan-Rocha S."/>
            <person name="Ding Y."/>
            <person name="Chen G."/>
            <person name="Hawes A."/>
            <person name="Holder M."/>
            <person name="Jhangiani S."/>
            <person name="Johnson A."/>
            <person name="Khan Z."/>
            <person name="Li Z."/>
            <person name="Liu W."/>
            <person name="Liu X."/>
            <person name="Perez L."/>
            <person name="Shen H."/>
            <person name="Wang Q."/>
            <person name="Watt J."/>
            <person name="Xi L."/>
            <person name="Xin Y."/>
            <person name="Zhou J."/>
            <person name="Deng J."/>
            <person name="Jiang H."/>
            <person name="Liu Y."/>
            <person name="Qu J."/>
            <person name="Song X.-Z."/>
            <person name="Zhang L."/>
            <person name="Villasana D."/>
            <person name="Johnson A."/>
            <person name="Liu J."/>
            <person name="Liyanage D."/>
            <person name="Lorensuhewa L."/>
            <person name="Robinson T."/>
            <person name="Song A."/>
            <person name="Song B.-B."/>
            <person name="Dinh H."/>
            <person name="Thornton R."/>
            <person name="Coyle M."/>
            <person name="Francisco L."/>
            <person name="Jackson L."/>
            <person name="Javaid M."/>
            <person name="Korchina V."/>
            <person name="Kovar C."/>
            <person name="Mata R."/>
            <person name="Mathew T."/>
            <person name="Ngo R."/>
            <person name="Nguyen L."/>
            <person name="Nguyen N."/>
            <person name="Okwuonu G."/>
            <person name="Ongeri F."/>
            <person name="Pham C."/>
            <person name="Simmons D."/>
            <person name="Wilczek-Boney K."/>
            <person name="Hale W."/>
            <person name="Jakkamsetti A."/>
            <person name="Pham P."/>
            <person name="Ruth R."/>
            <person name="San Lucas F."/>
            <person name="Warren J."/>
            <person name="Zhang J."/>
            <person name="Zhao Z."/>
            <person name="Zhou C."/>
            <person name="Zhu D."/>
            <person name="Lee S."/>
            <person name="Bess C."/>
            <person name="Blankenburg K."/>
            <person name="Forbes L."/>
            <person name="Fu Q."/>
            <person name="Gubbala S."/>
            <person name="Hirani K."/>
            <person name="Jayaseelan J.C."/>
            <person name="Lara F."/>
            <person name="Munidasa M."/>
            <person name="Palculict T."/>
            <person name="Patil S."/>
            <person name="Pu L.-L."/>
            <person name="Saada N."/>
            <person name="Tang L."/>
            <person name="Weissenberger G."/>
            <person name="Zhu Y."/>
            <person name="Hemphill L."/>
            <person name="Shang Y."/>
            <person name="Youmans B."/>
            <person name="Ayvaz T."/>
            <person name="Ross M."/>
            <person name="Santibanez J."/>
            <person name="Aqrawi P."/>
            <person name="Gross S."/>
            <person name="Joshi V."/>
            <person name="Fowler G."/>
            <person name="Nazareth L."/>
            <person name="Reid J."/>
            <person name="Worley K."/>
            <person name="Petrosino J."/>
            <person name="Highlander S."/>
            <person name="Gibbs R."/>
        </authorList>
    </citation>
    <scope>NUCLEOTIDE SEQUENCE [LARGE SCALE GENOMIC DNA]</scope>
    <source>
        <strain evidence="1">DSM 20601</strain>
    </source>
</reference>
<name>D7UYH7_LISGR</name>
<gene>
    <name evidence="1" type="ORF">HMPREF0556_12079</name>
</gene>
<comment type="caution">
    <text evidence="1">The sequence shown here is derived from an EMBL/GenBank/DDBJ whole genome shotgun (WGS) entry which is preliminary data.</text>
</comment>
<protein>
    <submittedName>
        <fullName evidence="1">Uncharacterized protein</fullName>
    </submittedName>
</protein>
<dbReference type="Proteomes" id="UP000010119">
    <property type="component" value="Unassembled WGS sequence"/>
</dbReference>
<proteinExistence type="predicted"/>
<evidence type="ECO:0000313" key="1">
    <source>
        <dbReference type="EMBL" id="EFI83394.1"/>
    </source>
</evidence>
<evidence type="ECO:0000313" key="2">
    <source>
        <dbReference type="Proteomes" id="UP000010119"/>
    </source>
</evidence>
<organism evidence="1 2">
    <name type="scientific">Listeria grayi DSM 20601</name>
    <dbReference type="NCBI Taxonomy" id="525367"/>
    <lineage>
        <taxon>Bacteria</taxon>
        <taxon>Bacillati</taxon>
        <taxon>Bacillota</taxon>
        <taxon>Bacilli</taxon>
        <taxon>Bacillales</taxon>
        <taxon>Listeriaceae</taxon>
        <taxon>Listeria</taxon>
    </lineage>
</organism>
<dbReference type="AlphaFoldDB" id="D7UYH7"/>
<dbReference type="STRING" id="525367.HMPREF0556_12079"/>